<dbReference type="AlphaFoldDB" id="A0A1I6PX93"/>
<evidence type="ECO:0008006" key="3">
    <source>
        <dbReference type="Google" id="ProtNLM"/>
    </source>
</evidence>
<gene>
    <name evidence="1" type="ORF">SAMN05660874_01210</name>
</gene>
<protein>
    <recommendedName>
        <fullName evidence="3">Prevent-host-death family protein</fullName>
    </recommendedName>
</protein>
<proteinExistence type="predicted"/>
<name>A0A1I6PX93_9PSEU</name>
<keyword evidence="2" id="KW-1185">Reference proteome</keyword>
<dbReference type="RefSeq" id="WP_093414254.1">
    <property type="nucleotide sequence ID" value="NZ_FOZX01000001.1"/>
</dbReference>
<dbReference type="OrthoDB" id="3378334at2"/>
<reference evidence="2" key="1">
    <citation type="submission" date="2016-10" db="EMBL/GenBank/DDBJ databases">
        <authorList>
            <person name="Varghese N."/>
            <person name="Submissions S."/>
        </authorList>
    </citation>
    <scope>NUCLEOTIDE SEQUENCE [LARGE SCALE GENOMIC DNA]</scope>
    <source>
        <strain evidence="2">DSM 44771</strain>
    </source>
</reference>
<sequence length="156" mass="17377">MSSKVEAQFSELINRPKDTVAKLATGRELLLHRRDAEDLVLTTATRAEQDNQVVSATTRMFVAMMRHDKQARALMLDVVPQAFPWVRFLPTEDRREFLVELVETLRAVDDIENPAPVVDLLAQWRNTAEVHADPELHAALTAGATDEGPVPTPPAS</sequence>
<evidence type="ECO:0000313" key="2">
    <source>
        <dbReference type="Proteomes" id="UP000198852"/>
    </source>
</evidence>
<dbReference type="STRING" id="95161.SAMN05660874_01210"/>
<organism evidence="1 2">
    <name type="scientific">Saccharopolyspora flava</name>
    <dbReference type="NCBI Taxonomy" id="95161"/>
    <lineage>
        <taxon>Bacteria</taxon>
        <taxon>Bacillati</taxon>
        <taxon>Actinomycetota</taxon>
        <taxon>Actinomycetes</taxon>
        <taxon>Pseudonocardiales</taxon>
        <taxon>Pseudonocardiaceae</taxon>
        <taxon>Saccharopolyspora</taxon>
    </lineage>
</organism>
<accession>A0A1I6PX93</accession>
<dbReference type="EMBL" id="FOZX01000001">
    <property type="protein sequence ID" value="SFS44867.1"/>
    <property type="molecule type" value="Genomic_DNA"/>
</dbReference>
<dbReference type="Proteomes" id="UP000198852">
    <property type="component" value="Unassembled WGS sequence"/>
</dbReference>
<evidence type="ECO:0000313" key="1">
    <source>
        <dbReference type="EMBL" id="SFS44867.1"/>
    </source>
</evidence>